<dbReference type="OrthoDB" id="443318at2759"/>
<dbReference type="EMBL" id="FUEG01000001">
    <property type="protein sequence ID" value="SJK98006.1"/>
    <property type="molecule type" value="Genomic_DNA"/>
</dbReference>
<keyword evidence="6" id="KW-0732">Signal</keyword>
<comment type="similarity">
    <text evidence="1 6">Belongs to the peptidase S10 family.</text>
</comment>
<dbReference type="GO" id="GO:0006508">
    <property type="term" value="P:proteolysis"/>
    <property type="evidence" value="ECO:0007669"/>
    <property type="project" value="UniProtKB-KW"/>
</dbReference>
<evidence type="ECO:0000256" key="2">
    <source>
        <dbReference type="ARBA" id="ARBA00022645"/>
    </source>
</evidence>
<feature type="region of interest" description="Disordered" evidence="7">
    <location>
        <begin position="43"/>
        <end position="63"/>
    </location>
</feature>
<protein>
    <recommendedName>
        <fullName evidence="6">Carboxypeptidase</fullName>
        <ecNumber evidence="6">3.4.16.-</ecNumber>
    </recommendedName>
</protein>
<evidence type="ECO:0000256" key="3">
    <source>
        <dbReference type="ARBA" id="ARBA00022670"/>
    </source>
</evidence>
<dbReference type="AlphaFoldDB" id="A0A284QNG7"/>
<evidence type="ECO:0000256" key="5">
    <source>
        <dbReference type="ARBA" id="ARBA00023180"/>
    </source>
</evidence>
<dbReference type="InterPro" id="IPR029058">
    <property type="entry name" value="AB_hydrolase_fold"/>
</dbReference>
<dbReference type="PRINTS" id="PR00724">
    <property type="entry name" value="CRBOXYPTASEC"/>
</dbReference>
<reference evidence="9" key="1">
    <citation type="journal article" date="2017" name="Nat. Ecol. Evol.">
        <title>Genome expansion and lineage-specific genetic innovations in the forest pathogenic fungi Armillaria.</title>
        <authorList>
            <person name="Sipos G."/>
            <person name="Prasanna A.N."/>
            <person name="Walter M.C."/>
            <person name="O'Connor E."/>
            <person name="Balint B."/>
            <person name="Krizsan K."/>
            <person name="Kiss B."/>
            <person name="Hess J."/>
            <person name="Varga T."/>
            <person name="Slot J."/>
            <person name="Riley R."/>
            <person name="Boka B."/>
            <person name="Rigling D."/>
            <person name="Barry K."/>
            <person name="Lee J."/>
            <person name="Mihaltcheva S."/>
            <person name="LaButti K."/>
            <person name="Lipzen A."/>
            <person name="Waldron R."/>
            <person name="Moloney N.M."/>
            <person name="Sperisen C."/>
            <person name="Kredics L."/>
            <person name="Vagvoelgyi C."/>
            <person name="Patrignani A."/>
            <person name="Fitzpatrick D."/>
            <person name="Nagy I."/>
            <person name="Doyle S."/>
            <person name="Anderson J.B."/>
            <person name="Grigoriev I.V."/>
            <person name="Gueldener U."/>
            <person name="Muensterkoetter M."/>
            <person name="Nagy L.G."/>
        </authorList>
    </citation>
    <scope>NUCLEOTIDE SEQUENCE [LARGE SCALE GENOMIC DNA]</scope>
    <source>
        <strain evidence="9">C18/9</strain>
    </source>
</reference>
<evidence type="ECO:0000256" key="6">
    <source>
        <dbReference type="RuleBase" id="RU361156"/>
    </source>
</evidence>
<organism evidence="8 9">
    <name type="scientific">Armillaria ostoyae</name>
    <name type="common">Armillaria root rot fungus</name>
    <dbReference type="NCBI Taxonomy" id="47428"/>
    <lineage>
        <taxon>Eukaryota</taxon>
        <taxon>Fungi</taxon>
        <taxon>Dikarya</taxon>
        <taxon>Basidiomycota</taxon>
        <taxon>Agaricomycotina</taxon>
        <taxon>Agaricomycetes</taxon>
        <taxon>Agaricomycetidae</taxon>
        <taxon>Agaricales</taxon>
        <taxon>Marasmiineae</taxon>
        <taxon>Physalacriaceae</taxon>
        <taxon>Armillaria</taxon>
    </lineage>
</organism>
<keyword evidence="4 6" id="KW-0378">Hydrolase</keyword>
<dbReference type="Gene3D" id="3.40.50.1820">
    <property type="entry name" value="alpha/beta hydrolase"/>
    <property type="match status" value="1"/>
</dbReference>
<dbReference type="PANTHER" id="PTHR11802">
    <property type="entry name" value="SERINE PROTEASE FAMILY S10 SERINE CARBOXYPEPTIDASE"/>
    <property type="match status" value="1"/>
</dbReference>
<dbReference type="SUPFAM" id="SSF53474">
    <property type="entry name" value="alpha/beta-Hydrolases"/>
    <property type="match status" value="1"/>
</dbReference>
<gene>
    <name evidence="8" type="ORF">ARMOST_01262</name>
</gene>
<feature type="chain" id="PRO_5011820536" description="Carboxypeptidase" evidence="6">
    <location>
        <begin position="19"/>
        <end position="537"/>
    </location>
</feature>
<keyword evidence="5" id="KW-0325">Glycoprotein</keyword>
<dbReference type="EC" id="3.4.16.-" evidence="6"/>
<evidence type="ECO:0000313" key="8">
    <source>
        <dbReference type="EMBL" id="SJK98006.1"/>
    </source>
</evidence>
<dbReference type="Pfam" id="PF00450">
    <property type="entry name" value="Peptidase_S10"/>
    <property type="match status" value="2"/>
</dbReference>
<evidence type="ECO:0000313" key="9">
    <source>
        <dbReference type="Proteomes" id="UP000219338"/>
    </source>
</evidence>
<feature type="signal peptide" evidence="6">
    <location>
        <begin position="1"/>
        <end position="18"/>
    </location>
</feature>
<evidence type="ECO:0000256" key="7">
    <source>
        <dbReference type="SAM" id="MobiDB-lite"/>
    </source>
</evidence>
<dbReference type="InterPro" id="IPR001563">
    <property type="entry name" value="Peptidase_S10"/>
</dbReference>
<keyword evidence="3 6" id="KW-0645">Protease</keyword>
<dbReference type="PANTHER" id="PTHR11802:SF479">
    <property type="entry name" value="CARBOXYPEPTIDASE"/>
    <property type="match status" value="1"/>
</dbReference>
<keyword evidence="9" id="KW-1185">Reference proteome</keyword>
<evidence type="ECO:0000256" key="4">
    <source>
        <dbReference type="ARBA" id="ARBA00022801"/>
    </source>
</evidence>
<evidence type="ECO:0000256" key="1">
    <source>
        <dbReference type="ARBA" id="ARBA00009431"/>
    </source>
</evidence>
<proteinExistence type="inferred from homology"/>
<dbReference type="GO" id="GO:0004185">
    <property type="term" value="F:serine-type carboxypeptidase activity"/>
    <property type="evidence" value="ECO:0007669"/>
    <property type="project" value="UniProtKB-UniRule"/>
</dbReference>
<keyword evidence="2 6" id="KW-0121">Carboxypeptidase</keyword>
<name>A0A284QNG7_ARMOS</name>
<dbReference type="InterPro" id="IPR018202">
    <property type="entry name" value="Ser_caboxypep_ser_AS"/>
</dbReference>
<dbReference type="OMA" id="WIYEHPG"/>
<dbReference type="Proteomes" id="UP000219338">
    <property type="component" value="Unassembled WGS sequence"/>
</dbReference>
<dbReference type="PROSITE" id="PS00131">
    <property type="entry name" value="CARBOXYPEPT_SER_SER"/>
    <property type="match status" value="1"/>
</dbReference>
<accession>A0A284QNG7</accession>
<sequence>MKFLSLIAFISVCSPALGIGGAIQGLEDAMEIQRQQMERLHDFLGPTSDSGGLPKRQPDSPTISFSNPKAAKFFVDGSKIPDVNFDAGPSWSGLMPISADPKETRKLFFWFWPTSNASSTNDLLFWTNGGPGCSSLEGFLQENGPISWSWGQSEPTPNPFSWTNLAHVLWVEQPVGTGFSQGTPNITNDDELAEQLTGFLEQFLEVFSELKGKDFYLSGESYAGFYVPYIANWIYEHPGLDLNLHGIWIADPSLTYGVVQQEIPALRFAQAHADLFPFNSSFWNTLQNISDTCGYTDYLDKFVTYPPAGQLPFPAGVVEGTLGTVQSSCRIHSPIQRAVGILNPVFDVYRVSDTFPNLWSVLGFPRSTQKFVYFNRTDVQDAIHAPHITWNSCTDNNVYAGNGRDNSVASTLSVLPNVIEKSVRTVIVHGLADFILISEGTRIAIQNMTWGGAQGFQTAIEPESFTVENFGVFGNTHTERGLTYVEFFYSGHMTPRKPVLKNWWPALTVCFLPEFVPWAAFSTMSFLLGRQESPSNG</sequence>